<dbReference type="AlphaFoldDB" id="A0A2T4BRT3"/>
<sequence length="101" mass="12080">MRRYITRLKRPHGYKRPLSESAAKKRMHAKLLEFEARFNSARTYDHFCEPVSPSVVPYHHAEVMDIVAPWMYPYYDDDQSSGMYPHYEDNHLSEMMARVQL</sequence>
<dbReference type="EMBL" id="KZ679143">
    <property type="protein sequence ID" value="PTB72021.1"/>
    <property type="molecule type" value="Genomic_DNA"/>
</dbReference>
<organism evidence="1 2">
    <name type="scientific">Trichoderma longibrachiatum ATCC 18648</name>
    <dbReference type="NCBI Taxonomy" id="983965"/>
    <lineage>
        <taxon>Eukaryota</taxon>
        <taxon>Fungi</taxon>
        <taxon>Dikarya</taxon>
        <taxon>Ascomycota</taxon>
        <taxon>Pezizomycotina</taxon>
        <taxon>Sordariomycetes</taxon>
        <taxon>Hypocreomycetidae</taxon>
        <taxon>Hypocreales</taxon>
        <taxon>Hypocreaceae</taxon>
        <taxon>Trichoderma</taxon>
    </lineage>
</organism>
<gene>
    <name evidence="1" type="ORF">M440DRAFT_1097540</name>
</gene>
<dbReference type="OrthoDB" id="4900063at2759"/>
<dbReference type="Proteomes" id="UP000240760">
    <property type="component" value="Unassembled WGS sequence"/>
</dbReference>
<proteinExistence type="predicted"/>
<reference evidence="1 2" key="1">
    <citation type="submission" date="2016-07" db="EMBL/GenBank/DDBJ databases">
        <title>Multiple horizontal gene transfer events from other fungi enriched the ability of initially mycotrophic Trichoderma (Ascomycota) to feed on dead plant biomass.</title>
        <authorList>
            <consortium name="DOE Joint Genome Institute"/>
            <person name="Aerts A."/>
            <person name="Atanasova L."/>
            <person name="Chenthamara K."/>
            <person name="Zhang J."/>
            <person name="Grujic M."/>
            <person name="Henrissat B."/>
            <person name="Kuo A."/>
            <person name="Salamov A."/>
            <person name="Lipzen A."/>
            <person name="Labutti K."/>
            <person name="Barry K."/>
            <person name="Miao Y."/>
            <person name="Rahimi M.J."/>
            <person name="Shen Q."/>
            <person name="Grigoriev I.V."/>
            <person name="Kubicek C.P."/>
            <person name="Druzhinina I.S."/>
        </authorList>
    </citation>
    <scope>NUCLEOTIDE SEQUENCE [LARGE SCALE GENOMIC DNA]</scope>
    <source>
        <strain evidence="1 2">ATCC 18648</strain>
    </source>
</reference>
<protein>
    <submittedName>
        <fullName evidence="1">Uncharacterized protein</fullName>
    </submittedName>
</protein>
<accession>A0A2T4BRT3</accession>
<keyword evidence="2" id="KW-1185">Reference proteome</keyword>
<evidence type="ECO:0000313" key="2">
    <source>
        <dbReference type="Proteomes" id="UP000240760"/>
    </source>
</evidence>
<evidence type="ECO:0000313" key="1">
    <source>
        <dbReference type="EMBL" id="PTB72021.1"/>
    </source>
</evidence>
<name>A0A2T4BRT3_TRILO</name>